<dbReference type="PROSITE" id="PS00518">
    <property type="entry name" value="ZF_RING_1"/>
    <property type="match status" value="1"/>
</dbReference>
<comment type="caution">
    <text evidence="9">The sequence shown here is derived from an EMBL/GenBank/DDBJ whole genome shotgun (WGS) entry which is preliminary data.</text>
</comment>
<keyword evidence="10" id="KW-1185">Reference proteome</keyword>
<accession>A0ABD3QME7</accession>
<organism evidence="9 10">
    <name type="scientific">Cyclotella atomus</name>
    <dbReference type="NCBI Taxonomy" id="382360"/>
    <lineage>
        <taxon>Eukaryota</taxon>
        <taxon>Sar</taxon>
        <taxon>Stramenopiles</taxon>
        <taxon>Ochrophyta</taxon>
        <taxon>Bacillariophyta</taxon>
        <taxon>Coscinodiscophyceae</taxon>
        <taxon>Thalassiosirophycidae</taxon>
        <taxon>Stephanodiscales</taxon>
        <taxon>Stephanodiscaceae</taxon>
        <taxon>Cyclotella</taxon>
    </lineage>
</organism>
<keyword evidence="5" id="KW-0539">Nucleus</keyword>
<keyword evidence="4" id="KW-0862">Zinc</keyword>
<dbReference type="InterPro" id="IPR017907">
    <property type="entry name" value="Znf_RING_CS"/>
</dbReference>
<evidence type="ECO:0000256" key="3">
    <source>
        <dbReference type="ARBA" id="ARBA00022771"/>
    </source>
</evidence>
<keyword evidence="2" id="KW-0479">Metal-binding</keyword>
<dbReference type="EMBL" id="JALLPJ020000133">
    <property type="protein sequence ID" value="KAL3801440.1"/>
    <property type="molecule type" value="Genomic_DNA"/>
</dbReference>
<evidence type="ECO:0000256" key="5">
    <source>
        <dbReference type="ARBA" id="ARBA00023242"/>
    </source>
</evidence>
<evidence type="ECO:0000259" key="8">
    <source>
        <dbReference type="PROSITE" id="PS50089"/>
    </source>
</evidence>
<dbReference type="AlphaFoldDB" id="A0ABD3QME7"/>
<evidence type="ECO:0000313" key="9">
    <source>
        <dbReference type="EMBL" id="KAL3801440.1"/>
    </source>
</evidence>
<feature type="compositionally biased region" description="Basic and acidic residues" evidence="7">
    <location>
        <begin position="1"/>
        <end position="53"/>
    </location>
</feature>
<keyword evidence="3 6" id="KW-0863">Zinc-finger</keyword>
<evidence type="ECO:0000256" key="2">
    <source>
        <dbReference type="ARBA" id="ARBA00022723"/>
    </source>
</evidence>
<evidence type="ECO:0000256" key="4">
    <source>
        <dbReference type="ARBA" id="ARBA00022833"/>
    </source>
</evidence>
<dbReference type="InterPro" id="IPR018957">
    <property type="entry name" value="Znf_C3HC4_RING-type"/>
</dbReference>
<name>A0ABD3QME7_9STRA</name>
<dbReference type="SUPFAM" id="SSF57850">
    <property type="entry name" value="RING/U-box"/>
    <property type="match status" value="1"/>
</dbReference>
<evidence type="ECO:0000313" key="10">
    <source>
        <dbReference type="Proteomes" id="UP001530400"/>
    </source>
</evidence>
<feature type="compositionally biased region" description="Polar residues" evidence="7">
    <location>
        <begin position="199"/>
        <end position="209"/>
    </location>
</feature>
<dbReference type="InterPro" id="IPR051507">
    <property type="entry name" value="PcG_RING_finger"/>
</dbReference>
<dbReference type="FunFam" id="3.30.40.10:FF:000033">
    <property type="entry name" value="Polycomb group RING finger protein 3"/>
    <property type="match status" value="1"/>
</dbReference>
<dbReference type="GO" id="GO:0005634">
    <property type="term" value="C:nucleus"/>
    <property type="evidence" value="ECO:0007669"/>
    <property type="project" value="UniProtKB-SubCell"/>
</dbReference>
<dbReference type="Proteomes" id="UP001530400">
    <property type="component" value="Unassembled WGS sequence"/>
</dbReference>
<evidence type="ECO:0000256" key="1">
    <source>
        <dbReference type="ARBA" id="ARBA00004123"/>
    </source>
</evidence>
<evidence type="ECO:0000256" key="7">
    <source>
        <dbReference type="SAM" id="MobiDB-lite"/>
    </source>
</evidence>
<dbReference type="SMART" id="SM00184">
    <property type="entry name" value="RING"/>
    <property type="match status" value="1"/>
</dbReference>
<comment type="subcellular location">
    <subcellularLocation>
        <location evidence="1">Nucleus</location>
    </subcellularLocation>
</comment>
<dbReference type="PANTHER" id="PTHR45893">
    <property type="entry name" value="POLYCOMB GROUP RING FINGER PROTEIN"/>
    <property type="match status" value="1"/>
</dbReference>
<proteinExistence type="predicted"/>
<reference evidence="9 10" key="1">
    <citation type="submission" date="2024-10" db="EMBL/GenBank/DDBJ databases">
        <title>Updated reference genomes for cyclostephanoid diatoms.</title>
        <authorList>
            <person name="Roberts W.R."/>
            <person name="Alverson A.J."/>
        </authorList>
    </citation>
    <scope>NUCLEOTIDE SEQUENCE [LARGE SCALE GENOMIC DNA]</scope>
    <source>
        <strain evidence="9 10">AJA010-31</strain>
    </source>
</reference>
<feature type="region of interest" description="Disordered" evidence="7">
    <location>
        <begin position="179"/>
        <end position="209"/>
    </location>
</feature>
<gene>
    <name evidence="9" type="ORF">ACHAWO_007483</name>
</gene>
<protein>
    <recommendedName>
        <fullName evidence="8">RING-type domain-containing protein</fullName>
    </recommendedName>
</protein>
<evidence type="ECO:0000256" key="6">
    <source>
        <dbReference type="PROSITE-ProRule" id="PRU00175"/>
    </source>
</evidence>
<dbReference type="GO" id="GO:0008270">
    <property type="term" value="F:zinc ion binding"/>
    <property type="evidence" value="ECO:0007669"/>
    <property type="project" value="UniProtKB-KW"/>
</dbReference>
<dbReference type="Gene3D" id="3.30.40.10">
    <property type="entry name" value="Zinc/RING finger domain, C3HC4 (zinc finger)"/>
    <property type="match status" value="1"/>
</dbReference>
<dbReference type="PROSITE" id="PS50089">
    <property type="entry name" value="ZF_RING_2"/>
    <property type="match status" value="1"/>
</dbReference>
<feature type="domain" description="RING-type" evidence="8">
    <location>
        <begin position="87"/>
        <end position="127"/>
    </location>
</feature>
<dbReference type="InterPro" id="IPR013083">
    <property type="entry name" value="Znf_RING/FYVE/PHD"/>
</dbReference>
<dbReference type="Pfam" id="PF00097">
    <property type="entry name" value="zf-C3HC4"/>
    <property type="match status" value="1"/>
</dbReference>
<dbReference type="InterPro" id="IPR001841">
    <property type="entry name" value="Znf_RING"/>
</dbReference>
<feature type="compositionally biased region" description="Basic and acidic residues" evidence="7">
    <location>
        <begin position="179"/>
        <end position="191"/>
    </location>
</feature>
<feature type="region of interest" description="Disordered" evidence="7">
    <location>
        <begin position="1"/>
        <end position="68"/>
    </location>
</feature>
<sequence length="209" mass="23577">MNSSVADDKSGKDEKRGSESADADESKDADVNDHSNELKRPARDRGRTPERNKAAAQQPLPRILPGPTIDGESIDFPLSTIAKHLTCPLCEGYFRDVYTVAECLHSFCRSCLVIQFRAGHRKCPTCNISLEPDPFREVLADRTLQELVDKIFPWMRKKEEEEEKAFYKARGIKLKPEYEAADAPEKKQKVEEDGDGSAKHTTLSKVREN</sequence>
<dbReference type="CDD" id="cd16525">
    <property type="entry name" value="RING-HC_PCGF"/>
    <property type="match status" value="1"/>
</dbReference>